<gene>
    <name evidence="1" type="ORF">OP10G_0176</name>
</gene>
<dbReference type="Proteomes" id="UP000027982">
    <property type="component" value="Chromosome"/>
</dbReference>
<dbReference type="Gene3D" id="2.40.30.20">
    <property type="match status" value="1"/>
</dbReference>
<dbReference type="HOGENOM" id="CLU_337948_0_0_0"/>
<dbReference type="EMBL" id="CP007139">
    <property type="protein sequence ID" value="AIE83544.1"/>
    <property type="molecule type" value="Genomic_DNA"/>
</dbReference>
<sequence>MHAGKHPLARAYGAFIDKGQRRGPLYWFSDASWKGKWNLIGKAYGILGKYYGYGNAAVVRRLAGSGVGVQGSVGGWTLSSGTNNEQNLGGFCSISQTTNESAEFSFTGDSCGFAGVYFRSDLGGYAILGLDGDYTAPNGPFIQTITQGDINAGRFPSTFIGVDGTSRSSLNCKALNFRRATAFSEDVLAWQNTVYGASGSHTLQVVVTGTNLAADASGARVAFSALWASSPSQGTVLSQVATNGGSSEPQSTASSGPYCLAARTIYQPSAVANQNTKPIVGWASLVEDSVYEMANSANATSGTYYFNRQAHADGNASGPCECSHVPTYVMVASGTNNSGQPVINVRSGDAAGVANGDTIVALSRAIQVRTISSIAGDAITCTVNLTSPLNLNTASEKILRAETTVNGAVSASTSITLASSAHQIGAYDILVAVKDGNIPVCFAAAAISGTSLTSDRAVTIPNGAAIVRISQRGYDNYWLADNRWPLWLSPGGWWTCTDKLELRRTYTSSYAGEGTTVAVAGNRGDTTLTVTSDSSLNAGELVTIEAQGTQMRRAVSKAANVVTLDKPLDSYTHSGVRVARGMFWREDIVSWNSYDAWDMKVQWLEKEHHPGDAIKNGYDCMLTQGWAVPRIATPSHSITGVSATTPITVTDPNHPFRTGERVRITSNAAAAGDWRVTVTGTNTYTLDGSTANGAVSGGTCVEIPLTYAATFDSTAVLPLNASPVVQLNVDVPKTYNSGTTTTTNVANAEIGVLFSTQHNIIEAVRMGDVSEMRGTLWGTATLTIQNRATGDNPKLYFQISGSDGSSTERTLTATTIRQGTYYVQIREVPGFTAAVNRYYITQ</sequence>
<reference evidence="1 2" key="1">
    <citation type="journal article" date="2014" name="PLoS ONE">
        <title>The first complete genome sequence of the class fimbriimonadia in the phylum armatimonadetes.</title>
        <authorList>
            <person name="Hu Z.Y."/>
            <person name="Wang Y.Z."/>
            <person name="Im W.T."/>
            <person name="Wang S.Y."/>
            <person name="Zhao G.P."/>
            <person name="Zheng H.J."/>
            <person name="Quan Z.X."/>
        </authorList>
    </citation>
    <scope>NUCLEOTIDE SEQUENCE [LARGE SCALE GENOMIC DNA]</scope>
    <source>
        <strain evidence="1">Gsoil 348</strain>
    </source>
</reference>
<dbReference type="STRING" id="661478.OP10G_0176"/>
<protein>
    <submittedName>
        <fullName evidence="1">Uncharacterized protein</fullName>
    </submittedName>
</protein>
<dbReference type="RefSeq" id="WP_038472282.1">
    <property type="nucleotide sequence ID" value="NZ_CP007139.1"/>
</dbReference>
<proteinExistence type="predicted"/>
<evidence type="ECO:0000313" key="1">
    <source>
        <dbReference type="EMBL" id="AIE83544.1"/>
    </source>
</evidence>
<dbReference type="InterPro" id="IPR023366">
    <property type="entry name" value="ATP_synth_asu-like_sf"/>
</dbReference>
<evidence type="ECO:0000313" key="2">
    <source>
        <dbReference type="Proteomes" id="UP000027982"/>
    </source>
</evidence>
<dbReference type="AlphaFoldDB" id="A0A068NPR1"/>
<name>A0A068NPR1_FIMGI</name>
<organism evidence="1 2">
    <name type="scientific">Fimbriimonas ginsengisoli Gsoil 348</name>
    <dbReference type="NCBI Taxonomy" id="661478"/>
    <lineage>
        <taxon>Bacteria</taxon>
        <taxon>Bacillati</taxon>
        <taxon>Armatimonadota</taxon>
        <taxon>Fimbriimonadia</taxon>
        <taxon>Fimbriimonadales</taxon>
        <taxon>Fimbriimonadaceae</taxon>
        <taxon>Fimbriimonas</taxon>
    </lineage>
</organism>
<keyword evidence="2" id="KW-1185">Reference proteome</keyword>
<accession>A0A068NPR1</accession>
<dbReference type="KEGG" id="fgi:OP10G_0176"/>